<evidence type="ECO:0000313" key="5">
    <source>
        <dbReference type="Proteomes" id="UP000646911"/>
    </source>
</evidence>
<proteinExistence type="inferred from homology"/>
<comment type="caution">
    <text evidence="4">The sequence shown here is derived from an EMBL/GenBank/DDBJ whole genome shotgun (WGS) entry which is preliminary data.</text>
</comment>
<gene>
    <name evidence="4" type="ORF">H8L47_23315</name>
</gene>
<dbReference type="Gene3D" id="3.30.700.10">
    <property type="entry name" value="Glycoprotein, Type 4 Pilin"/>
    <property type="match status" value="1"/>
</dbReference>
<dbReference type="InterPro" id="IPR045584">
    <property type="entry name" value="Pilin-like"/>
</dbReference>
<dbReference type="NCBIfam" id="TIGR02532">
    <property type="entry name" value="IV_pilin_GFxxxE"/>
    <property type="match status" value="1"/>
</dbReference>
<dbReference type="Proteomes" id="UP000646911">
    <property type="component" value="Unassembled WGS sequence"/>
</dbReference>
<dbReference type="InterPro" id="IPR012902">
    <property type="entry name" value="N_methyl_site"/>
</dbReference>
<keyword evidence="3" id="KW-0812">Transmembrane</keyword>
<keyword evidence="3" id="KW-1133">Transmembrane helix</keyword>
<feature type="transmembrane region" description="Helical" evidence="3">
    <location>
        <begin position="12"/>
        <end position="32"/>
    </location>
</feature>
<sequence length="159" mass="16473">MNTMSKQLQRGFTLIELMIVVAIIGILAAIAIPQYSDYTSRTRAAGSRTELNSLITSMSSCFQDNNGTWTQVGGTDCFTSGQNGIPVVATSKFVPALPTVAAGSVTMTSAATTTAGVQLTGVLTPSTVSNQANMKWQFAAANSICNAQRGLKSGQGGCP</sequence>
<keyword evidence="3" id="KW-0472">Membrane</keyword>
<evidence type="ECO:0000256" key="1">
    <source>
        <dbReference type="ARBA" id="ARBA00005233"/>
    </source>
</evidence>
<evidence type="ECO:0000313" key="4">
    <source>
        <dbReference type="EMBL" id="MBC3910499.1"/>
    </source>
</evidence>
<protein>
    <submittedName>
        <fullName evidence="4">Prepilin-type N-terminal cleavage/methylation domain-containing protein</fullName>
    </submittedName>
</protein>
<evidence type="ECO:0000256" key="3">
    <source>
        <dbReference type="SAM" id="Phobius"/>
    </source>
</evidence>
<keyword evidence="2" id="KW-0488">Methylation</keyword>
<dbReference type="Pfam" id="PF07963">
    <property type="entry name" value="N_methyl"/>
    <property type="match status" value="1"/>
</dbReference>
<organism evidence="4 5">
    <name type="scientific">Undibacterium umbellatum</name>
    <dbReference type="NCBI Taxonomy" id="2762300"/>
    <lineage>
        <taxon>Bacteria</taxon>
        <taxon>Pseudomonadati</taxon>
        <taxon>Pseudomonadota</taxon>
        <taxon>Betaproteobacteria</taxon>
        <taxon>Burkholderiales</taxon>
        <taxon>Oxalobacteraceae</taxon>
        <taxon>Undibacterium</taxon>
    </lineage>
</organism>
<dbReference type="SUPFAM" id="SSF54523">
    <property type="entry name" value="Pili subunits"/>
    <property type="match status" value="1"/>
</dbReference>
<keyword evidence="5" id="KW-1185">Reference proteome</keyword>
<evidence type="ECO:0000256" key="2">
    <source>
        <dbReference type="ARBA" id="ARBA00022481"/>
    </source>
</evidence>
<name>A0ABR6ZFQ2_9BURK</name>
<dbReference type="PROSITE" id="PS00409">
    <property type="entry name" value="PROKAR_NTER_METHYL"/>
    <property type="match status" value="1"/>
</dbReference>
<comment type="similarity">
    <text evidence="1">Belongs to the N-Me-Phe pilin family.</text>
</comment>
<reference evidence="4 5" key="1">
    <citation type="submission" date="2020-08" db="EMBL/GenBank/DDBJ databases">
        <title>Novel species isolated from subtropical streams in China.</title>
        <authorList>
            <person name="Lu H."/>
        </authorList>
    </citation>
    <scope>NUCLEOTIDE SEQUENCE [LARGE SCALE GENOMIC DNA]</scope>
    <source>
        <strain evidence="4 5">NL8W</strain>
    </source>
</reference>
<dbReference type="PANTHER" id="PTHR30093:SF34">
    <property type="entry name" value="PREPILIN PEPTIDASE-DEPENDENT PROTEIN D"/>
    <property type="match status" value="1"/>
</dbReference>
<accession>A0ABR6ZFQ2</accession>
<dbReference type="EMBL" id="JACOFX010000017">
    <property type="protein sequence ID" value="MBC3910499.1"/>
    <property type="molecule type" value="Genomic_DNA"/>
</dbReference>
<dbReference type="PANTHER" id="PTHR30093">
    <property type="entry name" value="GENERAL SECRETION PATHWAY PROTEIN G"/>
    <property type="match status" value="1"/>
</dbReference>